<dbReference type="OrthoDB" id="6105938at2759"/>
<feature type="coiled-coil region" evidence="5">
    <location>
        <begin position="378"/>
        <end position="448"/>
    </location>
</feature>
<dbReference type="AlphaFoldDB" id="A0A507EW78"/>
<comment type="caution">
    <text evidence="7">The sequence shown here is derived from an EMBL/GenBank/DDBJ whole genome shotgun (WGS) entry which is preliminary data.</text>
</comment>
<keyword evidence="5" id="KW-0175">Coiled coil</keyword>
<organism evidence="7 8">
    <name type="scientific">Chytriomyces confervae</name>
    <dbReference type="NCBI Taxonomy" id="246404"/>
    <lineage>
        <taxon>Eukaryota</taxon>
        <taxon>Fungi</taxon>
        <taxon>Fungi incertae sedis</taxon>
        <taxon>Chytridiomycota</taxon>
        <taxon>Chytridiomycota incertae sedis</taxon>
        <taxon>Chytridiomycetes</taxon>
        <taxon>Chytridiales</taxon>
        <taxon>Chytriomycetaceae</taxon>
        <taxon>Chytriomyces</taxon>
    </lineage>
</organism>
<dbReference type="InterPro" id="IPR027370">
    <property type="entry name" value="Znf-RING_euk"/>
</dbReference>
<protein>
    <recommendedName>
        <fullName evidence="6">RING-type domain-containing protein</fullName>
    </recommendedName>
</protein>
<evidence type="ECO:0000313" key="8">
    <source>
        <dbReference type="Proteomes" id="UP000320333"/>
    </source>
</evidence>
<keyword evidence="1" id="KW-0479">Metal-binding</keyword>
<feature type="domain" description="RING-type" evidence="6">
    <location>
        <begin position="454"/>
        <end position="497"/>
    </location>
</feature>
<dbReference type="GO" id="GO:0008270">
    <property type="term" value="F:zinc ion binding"/>
    <property type="evidence" value="ECO:0007669"/>
    <property type="project" value="UniProtKB-KW"/>
</dbReference>
<proteinExistence type="predicted"/>
<feature type="coiled-coil region" evidence="5">
    <location>
        <begin position="60"/>
        <end position="94"/>
    </location>
</feature>
<dbReference type="SUPFAM" id="SSF57850">
    <property type="entry name" value="RING/U-box"/>
    <property type="match status" value="1"/>
</dbReference>
<keyword evidence="2 4" id="KW-0863">Zinc-finger</keyword>
<sequence length="540" mass="62819">MFSAMQAIPEIQVDDSLVLSAAPAAGSAIPRSMMGEDQNVKGGHALRTLKKYCEELYTVNAAYKAQIETHGKELSKVEAEKIRLEFELQERNEKIAILRRVELMDVRSLNSRAEVEQLLSDETKKRIKLEAVILKLKDELVSAKAVEESLRAQVHGTTTVKSEHEVSITFYKKRITELEKVLKHDIFEIDELRVQLVKHTRKSDELEKAMMQMSQKNEFLTHAEATFREENTALQKRLRELIDANKEVTANYQAIKKNHDLKRSEFEELVAELEEAKSACQLAIKQKKTMNFDLNNVIKQRQELTDKNKALDNLLARKEKDIADLLTKVNDTINEYELKLERKEEQMWAMSLQMSEESQKNRTSNHLNIDPDFINDIEKKWQAKEKALQNEIERQANNLRGKDEQITDLSATVAELQKKQFQPRMERLKAIEKDIKGRMEEYALAEERMETGFLCPRDLQCFKIPMTLIPCGHTYCKHCVESLKEENYNVLKCQVCNVPVQNVFRNEQLENVGEQFTRRKTLTLSFLEWIKMLKVYLPEN</sequence>
<dbReference type="Pfam" id="PF13445">
    <property type="entry name" value="zf-RING_UBOX"/>
    <property type="match status" value="1"/>
</dbReference>
<dbReference type="EMBL" id="QEAP01000367">
    <property type="protein sequence ID" value="TPX68142.1"/>
    <property type="molecule type" value="Genomic_DNA"/>
</dbReference>
<dbReference type="PROSITE" id="PS00518">
    <property type="entry name" value="ZF_RING_1"/>
    <property type="match status" value="1"/>
</dbReference>
<name>A0A507EW78_9FUNG</name>
<dbReference type="Proteomes" id="UP000320333">
    <property type="component" value="Unassembled WGS sequence"/>
</dbReference>
<dbReference type="Gene3D" id="3.30.40.10">
    <property type="entry name" value="Zinc/RING finger domain, C3HC4 (zinc finger)"/>
    <property type="match status" value="1"/>
</dbReference>
<evidence type="ECO:0000256" key="1">
    <source>
        <dbReference type="ARBA" id="ARBA00022723"/>
    </source>
</evidence>
<evidence type="ECO:0000313" key="7">
    <source>
        <dbReference type="EMBL" id="TPX68142.1"/>
    </source>
</evidence>
<gene>
    <name evidence="7" type="ORF">CcCBS67573_g07284</name>
</gene>
<dbReference type="InterPro" id="IPR017907">
    <property type="entry name" value="Znf_RING_CS"/>
</dbReference>
<accession>A0A507EW78</accession>
<reference evidence="7 8" key="1">
    <citation type="journal article" date="2019" name="Sci. Rep.">
        <title>Comparative genomics of chytrid fungi reveal insights into the obligate biotrophic and pathogenic lifestyle of Synchytrium endobioticum.</title>
        <authorList>
            <person name="van de Vossenberg B.T.L.H."/>
            <person name="Warris S."/>
            <person name="Nguyen H.D.T."/>
            <person name="van Gent-Pelzer M.P.E."/>
            <person name="Joly D.L."/>
            <person name="van de Geest H.C."/>
            <person name="Bonants P.J.M."/>
            <person name="Smith D.S."/>
            <person name="Levesque C.A."/>
            <person name="van der Lee T.A.J."/>
        </authorList>
    </citation>
    <scope>NUCLEOTIDE SEQUENCE [LARGE SCALE GENOMIC DNA]</scope>
    <source>
        <strain evidence="7 8">CBS 675.73</strain>
    </source>
</reference>
<dbReference type="InterPro" id="IPR001841">
    <property type="entry name" value="Znf_RING"/>
</dbReference>
<keyword evidence="3" id="KW-0862">Zinc</keyword>
<feature type="coiled-coil region" evidence="5">
    <location>
        <begin position="189"/>
        <end position="353"/>
    </location>
</feature>
<evidence type="ECO:0000259" key="6">
    <source>
        <dbReference type="PROSITE" id="PS50089"/>
    </source>
</evidence>
<evidence type="ECO:0000256" key="3">
    <source>
        <dbReference type="ARBA" id="ARBA00022833"/>
    </source>
</evidence>
<evidence type="ECO:0000256" key="2">
    <source>
        <dbReference type="ARBA" id="ARBA00022771"/>
    </source>
</evidence>
<keyword evidence="8" id="KW-1185">Reference proteome</keyword>
<dbReference type="InterPro" id="IPR013083">
    <property type="entry name" value="Znf_RING/FYVE/PHD"/>
</dbReference>
<evidence type="ECO:0000256" key="5">
    <source>
        <dbReference type="SAM" id="Coils"/>
    </source>
</evidence>
<dbReference type="STRING" id="246404.A0A507EW78"/>
<evidence type="ECO:0000256" key="4">
    <source>
        <dbReference type="PROSITE-ProRule" id="PRU00175"/>
    </source>
</evidence>
<dbReference type="PROSITE" id="PS50089">
    <property type="entry name" value="ZF_RING_2"/>
    <property type="match status" value="1"/>
</dbReference>